<dbReference type="PANTHER" id="PTHR24171">
    <property type="entry name" value="ANKYRIN REPEAT DOMAIN-CONTAINING PROTEIN 39-RELATED"/>
    <property type="match status" value="1"/>
</dbReference>
<dbReference type="SMART" id="SM00248">
    <property type="entry name" value="ANK"/>
    <property type="match status" value="4"/>
</dbReference>
<dbReference type="PANTHER" id="PTHR24171:SF9">
    <property type="entry name" value="ANKYRIN REPEAT DOMAIN-CONTAINING PROTEIN 39"/>
    <property type="match status" value="1"/>
</dbReference>
<keyword evidence="2 3" id="KW-0040">ANK repeat</keyword>
<name>A0A9W8WRW6_9PLEO</name>
<dbReference type="Gene3D" id="1.25.40.20">
    <property type="entry name" value="Ankyrin repeat-containing domain"/>
    <property type="match status" value="1"/>
</dbReference>
<evidence type="ECO:0000313" key="5">
    <source>
        <dbReference type="EMBL" id="KAJ4331607.1"/>
    </source>
</evidence>
<evidence type="ECO:0000313" key="6">
    <source>
        <dbReference type="Proteomes" id="UP001140562"/>
    </source>
</evidence>
<proteinExistence type="predicted"/>
<evidence type="ECO:0000256" key="1">
    <source>
        <dbReference type="ARBA" id="ARBA00022737"/>
    </source>
</evidence>
<dbReference type="PROSITE" id="PS50297">
    <property type="entry name" value="ANK_REP_REGION"/>
    <property type="match status" value="1"/>
</dbReference>
<comment type="caution">
    <text evidence="5">The sequence shown here is derived from an EMBL/GenBank/DDBJ whole genome shotgun (WGS) entry which is preliminary data.</text>
</comment>
<feature type="repeat" description="ANK" evidence="3">
    <location>
        <begin position="477"/>
        <end position="509"/>
    </location>
</feature>
<dbReference type="InterPro" id="IPR002110">
    <property type="entry name" value="Ankyrin_rpt"/>
</dbReference>
<feature type="region of interest" description="Disordered" evidence="4">
    <location>
        <begin position="295"/>
        <end position="321"/>
    </location>
</feature>
<feature type="region of interest" description="Disordered" evidence="4">
    <location>
        <begin position="209"/>
        <end position="267"/>
    </location>
</feature>
<dbReference type="Pfam" id="PF12796">
    <property type="entry name" value="Ank_2"/>
    <property type="match status" value="1"/>
</dbReference>
<feature type="compositionally biased region" description="Low complexity" evidence="4">
    <location>
        <begin position="241"/>
        <end position="251"/>
    </location>
</feature>
<organism evidence="5 6">
    <name type="scientific">Didymella glomerata</name>
    <dbReference type="NCBI Taxonomy" id="749621"/>
    <lineage>
        <taxon>Eukaryota</taxon>
        <taxon>Fungi</taxon>
        <taxon>Dikarya</taxon>
        <taxon>Ascomycota</taxon>
        <taxon>Pezizomycotina</taxon>
        <taxon>Dothideomycetes</taxon>
        <taxon>Pleosporomycetidae</taxon>
        <taxon>Pleosporales</taxon>
        <taxon>Pleosporineae</taxon>
        <taxon>Didymellaceae</taxon>
        <taxon>Didymella</taxon>
    </lineage>
</organism>
<accession>A0A9W8WRW6</accession>
<keyword evidence="1" id="KW-0677">Repeat</keyword>
<reference evidence="5" key="1">
    <citation type="submission" date="2022-10" db="EMBL/GenBank/DDBJ databases">
        <title>Tapping the CABI collections for fungal endophytes: first genome assemblies for Collariella, Neodidymelliopsis, Ascochyta clinopodiicola, Didymella pomorum, Didymosphaeria variabile, Neocosmospora piperis and Neocucurbitaria cava.</title>
        <authorList>
            <person name="Hill R."/>
        </authorList>
    </citation>
    <scope>NUCLEOTIDE SEQUENCE</scope>
    <source>
        <strain evidence="5">IMI 360193</strain>
    </source>
</reference>
<dbReference type="PROSITE" id="PS50088">
    <property type="entry name" value="ANK_REPEAT"/>
    <property type="match status" value="2"/>
</dbReference>
<dbReference type="Proteomes" id="UP001140562">
    <property type="component" value="Unassembled WGS sequence"/>
</dbReference>
<sequence length="601" mass="65290">MPRSSTVAARCAALNTSIAQASIFVIPDISSFARQVREARTDLNAINNDLQIIRTGLGVAQDDFSTFGSKLPTALVDAFTQILDSSDDTSERLHKSFLKLSCSNSPKDDWRALKNSALVVLRQDLEASRIVLDLAVDYLSLFGRTDTIDSLDSLLASYVSGLTESTNELLKRTDMEEIHVNQLARERLKSLLHAIRLLRSCITALAKEAASPVSRTSGPERRTTTPRPDSLEPVLGESRRSASGSGRESPSQQLTATKPSTKSSDKGIGAWLADVPCHQDAQPLTHSMIIRVTDDRSHSRATSHGSRSKMAASRGNGTFYTDDGVSSGRTLIAPESRDSRLRKSRSWCSEASTRLDVKMKVRAKTRLADEYSPTTLSSSDVSIIHRGLTSDKIAVAKGNRKDLDIDSRVGVDRILANIPSDATSAEVERVLWEGANPMVAHPEYGYFFIRAAHDMSSDILRVLIEYGADITRTSCAHYYSAMHAAVMGGQLEIVKSLTSLGHSIDATNNLGETPLHLAARTPGPTAREIAKFLADKGADINHEANDGVTPLKMALTAKKMAGIERSLMIELLLSYGAEGELNQDLEGRRSNSKGLKVMGIT</sequence>
<gene>
    <name evidence="5" type="ORF">N0V87_009005</name>
</gene>
<feature type="repeat" description="ANK" evidence="3">
    <location>
        <begin position="510"/>
        <end position="545"/>
    </location>
</feature>
<evidence type="ECO:0000256" key="4">
    <source>
        <dbReference type="SAM" id="MobiDB-lite"/>
    </source>
</evidence>
<dbReference type="SUPFAM" id="SSF48403">
    <property type="entry name" value="Ankyrin repeat"/>
    <property type="match status" value="1"/>
</dbReference>
<dbReference type="EMBL" id="JAPEUV010000143">
    <property type="protein sequence ID" value="KAJ4331607.1"/>
    <property type="molecule type" value="Genomic_DNA"/>
</dbReference>
<protein>
    <recommendedName>
        <fullName evidence="7">Ankyrin</fullName>
    </recommendedName>
</protein>
<evidence type="ECO:0000256" key="2">
    <source>
        <dbReference type="ARBA" id="ARBA00023043"/>
    </source>
</evidence>
<keyword evidence="6" id="KW-1185">Reference proteome</keyword>
<dbReference type="AlphaFoldDB" id="A0A9W8WRW6"/>
<evidence type="ECO:0008006" key="7">
    <source>
        <dbReference type="Google" id="ProtNLM"/>
    </source>
</evidence>
<feature type="compositionally biased region" description="Polar residues" evidence="4">
    <location>
        <begin position="252"/>
        <end position="262"/>
    </location>
</feature>
<dbReference type="InterPro" id="IPR036770">
    <property type="entry name" value="Ankyrin_rpt-contain_sf"/>
</dbReference>
<evidence type="ECO:0000256" key="3">
    <source>
        <dbReference type="PROSITE-ProRule" id="PRU00023"/>
    </source>
</evidence>
<dbReference type="OrthoDB" id="426293at2759"/>